<dbReference type="InterPro" id="IPR029035">
    <property type="entry name" value="DHS-like_NAD/FAD-binding_dom"/>
</dbReference>
<dbReference type="AlphaFoldDB" id="A0AA39WQ20"/>
<evidence type="ECO:0000259" key="9">
    <source>
        <dbReference type="PROSITE" id="PS50305"/>
    </source>
</evidence>
<keyword evidence="3" id="KW-0808">Transferase</keyword>
<sequence length="360" mass="40133">MAAEERYDYPAELDAKITQLATLITNSNHFIVFTVAGISTSAGIADFRGPTGVWTLRAQGRSDQIQSVNTLNALPTPTHMALVALQNQNIMKHLRHRISELHGNSNRETCAKGCGREYLRDFRAVATYEKTVHDHRTGRKCAVCEGNLYDTIINFGEFLPEKPLADARTHAAKADLCVVLGSSLTVPPACTVPEITAKRRFGKGKMVIVNLQETPLDEMVGLRIWARVDEVMGKVMQRLRVEVPRFVLRRRLAVEVESQDEERHAVTLKGVDVDGTPVTFIQSVKMAGSRRAMKTGPFTINLRRKMEAGDVIEAEVEFMGHYGEPNLIIKNVYGRETGYLLEYDPSTGQWDVQPGEVIAQ</sequence>
<dbReference type="GO" id="GO:0003714">
    <property type="term" value="F:transcription corepressor activity"/>
    <property type="evidence" value="ECO:0007669"/>
    <property type="project" value="TreeGrafter"/>
</dbReference>
<keyword evidence="4 8" id="KW-0479">Metal-binding</keyword>
<proteinExistence type="inferred from homology"/>
<evidence type="ECO:0000256" key="7">
    <source>
        <dbReference type="ARBA" id="ARBA00038170"/>
    </source>
</evidence>
<dbReference type="InterPro" id="IPR003000">
    <property type="entry name" value="Sirtuin"/>
</dbReference>
<keyword evidence="5 8" id="KW-0862">Zinc</keyword>
<protein>
    <recommendedName>
        <fullName evidence="2">protein acetyllysine N-acetyltransferase</fullName>
        <ecNumber evidence="2">2.3.1.286</ecNumber>
    </recommendedName>
</protein>
<comment type="caution">
    <text evidence="10">The sequence shown here is derived from an EMBL/GenBank/DDBJ whole genome shotgun (WGS) entry which is preliminary data.</text>
</comment>
<dbReference type="PANTHER" id="PTHR11085:SF12">
    <property type="entry name" value="NAD-DEPENDENT PROTEIN DEACYLASE SIRTUIN-6"/>
    <property type="match status" value="1"/>
</dbReference>
<feature type="binding site" evidence="8">
    <location>
        <position position="114"/>
    </location>
    <ligand>
        <name>Zn(2+)</name>
        <dbReference type="ChEBI" id="CHEBI:29105"/>
    </ligand>
</feature>
<evidence type="ECO:0000256" key="3">
    <source>
        <dbReference type="ARBA" id="ARBA00022679"/>
    </source>
</evidence>
<accession>A0AA39WQ20</accession>
<dbReference type="GO" id="GO:0046872">
    <property type="term" value="F:metal ion binding"/>
    <property type="evidence" value="ECO:0007669"/>
    <property type="project" value="UniProtKB-KW"/>
</dbReference>
<gene>
    <name evidence="10" type="ORF">B0T14DRAFT_496228</name>
</gene>
<evidence type="ECO:0000256" key="5">
    <source>
        <dbReference type="ARBA" id="ARBA00022833"/>
    </source>
</evidence>
<dbReference type="EMBL" id="JAULSU010000004">
    <property type="protein sequence ID" value="KAK0619496.1"/>
    <property type="molecule type" value="Genomic_DNA"/>
</dbReference>
<name>A0AA39WQ20_9PEZI</name>
<dbReference type="EC" id="2.3.1.286" evidence="2"/>
<evidence type="ECO:0000256" key="2">
    <source>
        <dbReference type="ARBA" id="ARBA00012928"/>
    </source>
</evidence>
<dbReference type="Proteomes" id="UP001175000">
    <property type="component" value="Unassembled WGS sequence"/>
</dbReference>
<evidence type="ECO:0000313" key="10">
    <source>
        <dbReference type="EMBL" id="KAK0619496.1"/>
    </source>
</evidence>
<comment type="similarity">
    <text evidence="1">Belongs to the sirtuin family. Class I subfamily.</text>
</comment>
<evidence type="ECO:0000256" key="8">
    <source>
        <dbReference type="PROSITE-ProRule" id="PRU00236"/>
    </source>
</evidence>
<dbReference type="Gene3D" id="2.20.28.200">
    <property type="match status" value="1"/>
</dbReference>
<keyword evidence="11" id="KW-1185">Reference proteome</keyword>
<feature type="active site" description="Proton acceptor" evidence="8">
    <location>
        <position position="102"/>
    </location>
</feature>
<evidence type="ECO:0000256" key="4">
    <source>
        <dbReference type="ARBA" id="ARBA00022723"/>
    </source>
</evidence>
<dbReference type="InterPro" id="IPR050134">
    <property type="entry name" value="NAD-dep_sirtuin_deacylases"/>
</dbReference>
<dbReference type="Pfam" id="PF02146">
    <property type="entry name" value="SIR2"/>
    <property type="match status" value="1"/>
</dbReference>
<evidence type="ECO:0000313" key="11">
    <source>
        <dbReference type="Proteomes" id="UP001175000"/>
    </source>
</evidence>
<evidence type="ECO:0000256" key="6">
    <source>
        <dbReference type="ARBA" id="ARBA00023027"/>
    </source>
</evidence>
<dbReference type="SUPFAM" id="SSF52467">
    <property type="entry name" value="DHS-like NAD/FAD-binding domain"/>
    <property type="match status" value="1"/>
</dbReference>
<dbReference type="PROSITE" id="PS50305">
    <property type="entry name" value="SIRTUIN"/>
    <property type="match status" value="1"/>
</dbReference>
<evidence type="ECO:0000256" key="1">
    <source>
        <dbReference type="ARBA" id="ARBA00006924"/>
    </source>
</evidence>
<dbReference type="PANTHER" id="PTHR11085">
    <property type="entry name" value="NAD-DEPENDENT PROTEIN DEACYLASE SIRTUIN-5, MITOCHONDRIAL-RELATED"/>
    <property type="match status" value="1"/>
</dbReference>
<dbReference type="GO" id="GO:0000122">
    <property type="term" value="P:negative regulation of transcription by RNA polymerase II"/>
    <property type="evidence" value="ECO:0007669"/>
    <property type="project" value="TreeGrafter"/>
</dbReference>
<feature type="binding site" evidence="8">
    <location>
        <position position="110"/>
    </location>
    <ligand>
        <name>Zn(2+)</name>
        <dbReference type="ChEBI" id="CHEBI:29105"/>
    </ligand>
</feature>
<feature type="binding site" evidence="8">
    <location>
        <position position="141"/>
    </location>
    <ligand>
        <name>Zn(2+)</name>
        <dbReference type="ChEBI" id="CHEBI:29105"/>
    </ligand>
</feature>
<comment type="similarity">
    <text evidence="7">Belongs to the sirtuin family. Class IV subfamily.</text>
</comment>
<organism evidence="10 11">
    <name type="scientific">Immersiella caudata</name>
    <dbReference type="NCBI Taxonomy" id="314043"/>
    <lineage>
        <taxon>Eukaryota</taxon>
        <taxon>Fungi</taxon>
        <taxon>Dikarya</taxon>
        <taxon>Ascomycota</taxon>
        <taxon>Pezizomycotina</taxon>
        <taxon>Sordariomycetes</taxon>
        <taxon>Sordariomycetidae</taxon>
        <taxon>Sordariales</taxon>
        <taxon>Lasiosphaeriaceae</taxon>
        <taxon>Immersiella</taxon>
    </lineage>
</organism>
<feature type="binding site" evidence="8">
    <location>
        <position position="144"/>
    </location>
    <ligand>
        <name>Zn(2+)</name>
        <dbReference type="ChEBI" id="CHEBI:29105"/>
    </ligand>
</feature>
<reference evidence="10" key="1">
    <citation type="submission" date="2023-06" db="EMBL/GenBank/DDBJ databases">
        <title>Genome-scale phylogeny and comparative genomics of the fungal order Sordariales.</title>
        <authorList>
            <consortium name="Lawrence Berkeley National Laboratory"/>
            <person name="Hensen N."/>
            <person name="Bonometti L."/>
            <person name="Westerberg I."/>
            <person name="Brannstrom I.O."/>
            <person name="Guillou S."/>
            <person name="Cros-Aarteil S."/>
            <person name="Calhoun S."/>
            <person name="Haridas S."/>
            <person name="Kuo A."/>
            <person name="Mondo S."/>
            <person name="Pangilinan J."/>
            <person name="Riley R."/>
            <person name="Labutti K."/>
            <person name="Andreopoulos B."/>
            <person name="Lipzen A."/>
            <person name="Chen C."/>
            <person name="Yanf M."/>
            <person name="Daum C."/>
            <person name="Ng V."/>
            <person name="Clum A."/>
            <person name="Steindorff A."/>
            <person name="Ohm R."/>
            <person name="Martin F."/>
            <person name="Silar P."/>
            <person name="Natvig D."/>
            <person name="Lalanne C."/>
            <person name="Gautier V."/>
            <person name="Ament-Velasquez S.L."/>
            <person name="Kruys A."/>
            <person name="Hutchinson M.I."/>
            <person name="Powell A.J."/>
            <person name="Barry K."/>
            <person name="Miller A.N."/>
            <person name="Grigoriev I.V."/>
            <person name="Debuchy R."/>
            <person name="Gladieux P."/>
            <person name="Thoren M.H."/>
            <person name="Johannesson H."/>
        </authorList>
    </citation>
    <scope>NUCLEOTIDE SEQUENCE</scope>
    <source>
        <strain evidence="10">CBS 606.72</strain>
    </source>
</reference>
<dbReference type="GO" id="GO:0017136">
    <property type="term" value="F:histone deacetylase activity, NAD-dependent"/>
    <property type="evidence" value="ECO:0007669"/>
    <property type="project" value="TreeGrafter"/>
</dbReference>
<dbReference type="Gene3D" id="3.40.50.1220">
    <property type="entry name" value="TPP-binding domain"/>
    <property type="match status" value="1"/>
</dbReference>
<keyword evidence="6" id="KW-0520">NAD</keyword>
<feature type="domain" description="Deacetylase sirtuin-type" evidence="9">
    <location>
        <begin position="10"/>
        <end position="249"/>
    </location>
</feature>
<dbReference type="GO" id="GO:0070403">
    <property type="term" value="F:NAD+ binding"/>
    <property type="evidence" value="ECO:0007669"/>
    <property type="project" value="InterPro"/>
</dbReference>
<dbReference type="InterPro" id="IPR026590">
    <property type="entry name" value="Ssirtuin_cat_dom"/>
</dbReference>
<dbReference type="GO" id="GO:0005634">
    <property type="term" value="C:nucleus"/>
    <property type="evidence" value="ECO:0007669"/>
    <property type="project" value="TreeGrafter"/>
</dbReference>